<organism evidence="4">
    <name type="scientific">marine metagenome</name>
    <dbReference type="NCBI Taxonomy" id="408172"/>
    <lineage>
        <taxon>unclassified sequences</taxon>
        <taxon>metagenomes</taxon>
        <taxon>ecological metagenomes</taxon>
    </lineage>
</organism>
<dbReference type="Gene3D" id="3.40.50.12780">
    <property type="entry name" value="N-terminal domain of ligase-like"/>
    <property type="match status" value="1"/>
</dbReference>
<evidence type="ECO:0000259" key="3">
    <source>
        <dbReference type="Pfam" id="PF16177"/>
    </source>
</evidence>
<evidence type="ECO:0008006" key="5">
    <source>
        <dbReference type="Google" id="ProtNLM"/>
    </source>
</evidence>
<dbReference type="SUPFAM" id="SSF56801">
    <property type="entry name" value="Acetyl-CoA synthetase-like"/>
    <property type="match status" value="1"/>
</dbReference>
<dbReference type="GO" id="GO:0030729">
    <property type="term" value="F:acetoacetate-CoA ligase activity"/>
    <property type="evidence" value="ECO:0007669"/>
    <property type="project" value="TreeGrafter"/>
</dbReference>
<accession>A0A383DTL5</accession>
<dbReference type="Pfam" id="PF00501">
    <property type="entry name" value="AMP-binding"/>
    <property type="match status" value="1"/>
</dbReference>
<dbReference type="InterPro" id="IPR032387">
    <property type="entry name" value="ACAS_N"/>
</dbReference>
<dbReference type="EMBL" id="UINC01220102">
    <property type="protein sequence ID" value="SVE47867.1"/>
    <property type="molecule type" value="Genomic_DNA"/>
</dbReference>
<name>A0A383DTL5_9ZZZZ</name>
<evidence type="ECO:0000313" key="4">
    <source>
        <dbReference type="EMBL" id="SVE47867.1"/>
    </source>
</evidence>
<dbReference type="PANTHER" id="PTHR42921:SF1">
    <property type="entry name" value="ACETOACETYL-COA SYNTHETASE"/>
    <property type="match status" value="1"/>
</dbReference>
<sequence>MTKPMWRPSPERIAASNMQEFLEQNRDKLGSADYPGLFQWSVDEPATFWAATWEYLGIRSTQDFTRVLDDPGRIPGAQWFEGAMLNYADNLLRPEHRGIAIVSYAETGRRVEVSWGELRAQVANVAATLRSLGVAKNDRVAALLPNCPETIVAMLATASIGAIWSSCSPDFGRDGVLDRFGQIEPKILFAADGYFYHGKCIDSRPLVG</sequence>
<gene>
    <name evidence="4" type="ORF">METZ01_LOCUS500721</name>
</gene>
<dbReference type="Pfam" id="PF16177">
    <property type="entry name" value="ACAS_N"/>
    <property type="match status" value="1"/>
</dbReference>
<feature type="non-terminal residue" evidence="4">
    <location>
        <position position="208"/>
    </location>
</feature>
<dbReference type="PANTHER" id="PTHR42921">
    <property type="entry name" value="ACETOACETYL-COA SYNTHETASE"/>
    <property type="match status" value="1"/>
</dbReference>
<protein>
    <recommendedName>
        <fullName evidence="5">AMP-dependent synthetase/ligase domain-containing protein</fullName>
    </recommendedName>
</protein>
<dbReference type="InterPro" id="IPR042099">
    <property type="entry name" value="ANL_N_sf"/>
</dbReference>
<feature type="domain" description="Acetyl-coenzyme A synthetase N-terminal" evidence="3">
    <location>
        <begin position="34"/>
        <end position="90"/>
    </location>
</feature>
<feature type="domain" description="AMP-dependent synthetase/ligase" evidence="2">
    <location>
        <begin position="101"/>
        <end position="190"/>
    </location>
</feature>
<dbReference type="InterPro" id="IPR000873">
    <property type="entry name" value="AMP-dep_synth/lig_dom"/>
</dbReference>
<comment type="similarity">
    <text evidence="1">Belongs to the ATP-dependent AMP-binding enzyme family.</text>
</comment>
<dbReference type="AlphaFoldDB" id="A0A383DTL5"/>
<proteinExistence type="inferred from homology"/>
<evidence type="ECO:0000256" key="1">
    <source>
        <dbReference type="ARBA" id="ARBA00006432"/>
    </source>
</evidence>
<evidence type="ECO:0000259" key="2">
    <source>
        <dbReference type="Pfam" id="PF00501"/>
    </source>
</evidence>
<reference evidence="4" key="1">
    <citation type="submission" date="2018-05" db="EMBL/GenBank/DDBJ databases">
        <authorList>
            <person name="Lanie J.A."/>
            <person name="Ng W.-L."/>
            <person name="Kazmierczak K.M."/>
            <person name="Andrzejewski T.M."/>
            <person name="Davidsen T.M."/>
            <person name="Wayne K.J."/>
            <person name="Tettelin H."/>
            <person name="Glass J.I."/>
            <person name="Rusch D."/>
            <person name="Podicherti R."/>
            <person name="Tsui H.-C.T."/>
            <person name="Winkler M.E."/>
        </authorList>
    </citation>
    <scope>NUCLEOTIDE SEQUENCE</scope>
</reference>